<evidence type="ECO:0000256" key="1">
    <source>
        <dbReference type="SAM" id="Phobius"/>
    </source>
</evidence>
<dbReference type="Proteomes" id="UP000288012">
    <property type="component" value="Unassembled WGS sequence"/>
</dbReference>
<sequence length="615" mass="70027">MLRNVWNYVKKITLAIIHYSIDFGGHLLTHTAAVPDTVKKVKDSENLRFLLANSFFINVIQFAAPFVIYRGAKKLLQEQLKNQFGDYEDYVLFQVAETSLDTAVYMVLYTRLKLRNVVYNTAATIGSTPFINEEFNTQELGSANHNKITLCQDCKITGDRLNKEVSLQVHFLWGSLAMLASQNMVKFIPYVGYPAGLLLNAYWRGFITFQYPLARKKICAEHQVHLLLAEKSFITSFGLMFNGIEALAGHVIKSMAQGNLSDAVIDASLANFLYLMSIMHAHQVDFKIPENSTTIPKLTLDPITMSWWLSLASTNLLGKSANHFLKQIERNDNDYVLKLKQFKERIAKHPVIYMGADVIKTIFIPAELKSLRKLMKSNALRPYAIVLLTELDAGLNFLNEINNSMVVSVTQVALRIPYINRYLISFGAHYAYVYVGIPPELIKLLAKAVTNVDVNTYLQSFQTEIKKIREKSMDLNNNWFNFFTLGSRLPKNWNEKEKEFTRIYDARALKNVQNDHYCNESAQKSQISPSNDFIASEILAPNETGFPYYEKDYFAKQTIEKSELGANSIKHCKLGFFTLEEDGEKAGKERDASMQAVTKKGSSLSSKIKLHENYF</sequence>
<accession>A0A433JMQ4</accession>
<keyword evidence="1" id="KW-0812">Transmembrane</keyword>
<keyword evidence="1" id="KW-0472">Membrane</keyword>
<dbReference type="AlphaFoldDB" id="A0A433JMQ4"/>
<keyword evidence="3" id="KW-1185">Reference proteome</keyword>
<gene>
    <name evidence="2" type="ORF">EKM59_00215</name>
</gene>
<evidence type="ECO:0000313" key="2">
    <source>
        <dbReference type="EMBL" id="RUQ91522.1"/>
    </source>
</evidence>
<dbReference type="RefSeq" id="WP_127033407.1">
    <property type="nucleotide sequence ID" value="NZ_RZGR01000001.1"/>
</dbReference>
<feature type="transmembrane region" description="Helical" evidence="1">
    <location>
        <begin position="49"/>
        <end position="69"/>
    </location>
</feature>
<organism evidence="2 3">
    <name type="scientific">Legionella septentrionalis</name>
    <dbReference type="NCBI Taxonomy" id="2498109"/>
    <lineage>
        <taxon>Bacteria</taxon>
        <taxon>Pseudomonadati</taxon>
        <taxon>Pseudomonadota</taxon>
        <taxon>Gammaproteobacteria</taxon>
        <taxon>Legionellales</taxon>
        <taxon>Legionellaceae</taxon>
        <taxon>Legionella</taxon>
    </lineage>
</organism>
<comment type="caution">
    <text evidence="2">The sequence shown here is derived from an EMBL/GenBank/DDBJ whole genome shotgun (WGS) entry which is preliminary data.</text>
</comment>
<reference evidence="2 3" key="1">
    <citation type="submission" date="2018-12" db="EMBL/GenBank/DDBJ databases">
        <title>Legionella sp,whole genome shotgun sequence.</title>
        <authorList>
            <person name="Wu H."/>
        </authorList>
    </citation>
    <scope>NUCLEOTIDE SEQUENCE [LARGE SCALE GENOMIC DNA]</scope>
    <source>
        <strain evidence="3">km714</strain>
    </source>
</reference>
<name>A0A433JMQ4_9GAMM</name>
<protein>
    <submittedName>
        <fullName evidence="2">Uncharacterized protein</fullName>
    </submittedName>
</protein>
<proteinExistence type="predicted"/>
<evidence type="ECO:0000313" key="3">
    <source>
        <dbReference type="Proteomes" id="UP000288012"/>
    </source>
</evidence>
<keyword evidence="1" id="KW-1133">Transmembrane helix</keyword>
<dbReference type="EMBL" id="RZGR01000001">
    <property type="protein sequence ID" value="RUQ91522.1"/>
    <property type="molecule type" value="Genomic_DNA"/>
</dbReference>